<dbReference type="EMBL" id="AB001684">
    <property type="protein sequence ID" value="BAA57890.1"/>
    <property type="molecule type" value="Genomic_DNA"/>
</dbReference>
<reference evidence="1" key="1">
    <citation type="journal article" date="1997" name="Proc. Natl. Acad. Sci. U.S.A.">
        <title>Complete nucleotide sequence of the chloroplast genome from the green alga Chlorella vulgaris: the existence of genes possibly involved in chloroplast division.</title>
        <authorList>
            <person name="Wakasugi T."/>
            <person name="Nagai T."/>
            <person name="Kapoor M."/>
            <person name="Sugita M."/>
            <person name="Ito M."/>
            <person name="Ito S."/>
            <person name="Tsudzuki J."/>
            <person name="Nakashima K."/>
            <person name="Tsudzuki T."/>
            <person name="Suzuki Y."/>
            <person name="Hamada A."/>
            <person name="Ohta T."/>
            <person name="Inamura A."/>
            <person name="Yoshinaga K."/>
            <person name="Sugiura M."/>
        </authorList>
    </citation>
    <scope>NUCLEOTIDE SEQUENCE</scope>
</reference>
<name>V9H0Y3_CHLVU</name>
<accession>V9H0Y3</accession>
<sequence>MKRYEKKEKTDLHHSKQCWKLTRKSKRLCPLKLKSLLVIYLLAVDKKAREASFCIKLQYLL</sequence>
<dbReference type="RefSeq" id="NP_045815.1">
    <property type="nucleotide sequence ID" value="NC_001865.1"/>
</dbReference>
<organism evidence="1">
    <name type="scientific">Chlorella vulgaris</name>
    <name type="common">Green alga</name>
    <dbReference type="NCBI Taxonomy" id="3077"/>
    <lineage>
        <taxon>Eukaryota</taxon>
        <taxon>Viridiplantae</taxon>
        <taxon>Chlorophyta</taxon>
        <taxon>core chlorophytes</taxon>
        <taxon>Trebouxiophyceae</taxon>
        <taxon>Chlorellales</taxon>
        <taxon>Chlorellaceae</taxon>
        <taxon>Chlorella clade</taxon>
        <taxon>Chlorella</taxon>
    </lineage>
</organism>
<proteinExistence type="predicted"/>
<protein>
    <submittedName>
        <fullName evidence="1">Uncharacterized protein</fullName>
    </submittedName>
</protein>
<evidence type="ECO:0000313" key="2">
    <source>
        <dbReference type="EMBL" id="QSV10857.1"/>
    </source>
</evidence>
<dbReference type="EMBL" id="MT920676">
    <property type="protein sequence ID" value="QSV10857.1"/>
    <property type="molecule type" value="Genomic_DNA"/>
</dbReference>
<dbReference type="GeneID" id="1457419"/>
<keyword evidence="1" id="KW-0150">Chloroplast</keyword>
<reference evidence="2" key="2">
    <citation type="journal article" date="2021" name="Mitochondrial DNA Part B Resour">
        <title>The chloroplast genome of a unicellular green alga strain isolated from the rubber processing wastewater.</title>
        <authorList>
            <person name="Han B."/>
            <person name="Mu Y."/>
            <person name="Tan D."/>
            <person name="Ma S."/>
            <person name="Fu L."/>
            <person name="Sun X."/>
            <person name="Zhang J."/>
        </authorList>
    </citation>
    <scope>NUCLEOTIDE SEQUENCE</scope>
</reference>
<keyword evidence="1" id="KW-0934">Plastid</keyword>
<geneLocation type="chloroplast" evidence="1"/>
<evidence type="ECO:0000313" key="1">
    <source>
        <dbReference type="EMBL" id="BAA57890.1"/>
    </source>
</evidence>
<dbReference type="AlphaFoldDB" id="V9H0Y3"/>